<gene>
    <name evidence="1" type="ORF">Pyn_10525</name>
</gene>
<proteinExistence type="predicted"/>
<dbReference type="AlphaFoldDB" id="A0A314UCW5"/>
<keyword evidence="2" id="KW-1185">Reference proteome</keyword>
<comment type="caution">
    <text evidence="1">The sequence shown here is derived from an EMBL/GenBank/DDBJ whole genome shotgun (WGS) entry which is preliminary data.</text>
</comment>
<accession>A0A314UCW5</accession>
<evidence type="ECO:0000313" key="2">
    <source>
        <dbReference type="Proteomes" id="UP000250321"/>
    </source>
</evidence>
<dbReference type="Proteomes" id="UP000250321">
    <property type="component" value="Unassembled WGS sequence"/>
</dbReference>
<protein>
    <submittedName>
        <fullName evidence="1">Uncharacterized protein</fullName>
    </submittedName>
</protein>
<evidence type="ECO:0000313" key="1">
    <source>
        <dbReference type="EMBL" id="PQM34908.1"/>
    </source>
</evidence>
<reference evidence="1 2" key="1">
    <citation type="submission" date="2018-02" db="EMBL/GenBank/DDBJ databases">
        <title>Draft genome of wild Prunus yedoensis var. nudiflora.</title>
        <authorList>
            <person name="Baek S."/>
            <person name="Kim J.-H."/>
            <person name="Choi K."/>
            <person name="Kim G.-B."/>
            <person name="Cho A."/>
            <person name="Jang H."/>
            <person name="Shin C.-H."/>
            <person name="Yu H.-J."/>
            <person name="Mun J.-H."/>
        </authorList>
    </citation>
    <scope>NUCLEOTIDE SEQUENCE [LARGE SCALE GENOMIC DNA]</scope>
    <source>
        <strain evidence="2">cv. Jeju island</strain>
        <tissue evidence="1">Leaf</tissue>
    </source>
</reference>
<organism evidence="1 2">
    <name type="scientific">Prunus yedoensis var. nudiflora</name>
    <dbReference type="NCBI Taxonomy" id="2094558"/>
    <lineage>
        <taxon>Eukaryota</taxon>
        <taxon>Viridiplantae</taxon>
        <taxon>Streptophyta</taxon>
        <taxon>Embryophyta</taxon>
        <taxon>Tracheophyta</taxon>
        <taxon>Spermatophyta</taxon>
        <taxon>Magnoliopsida</taxon>
        <taxon>eudicotyledons</taxon>
        <taxon>Gunneridae</taxon>
        <taxon>Pentapetalae</taxon>
        <taxon>rosids</taxon>
        <taxon>fabids</taxon>
        <taxon>Rosales</taxon>
        <taxon>Rosaceae</taxon>
        <taxon>Amygdaloideae</taxon>
        <taxon>Amygdaleae</taxon>
        <taxon>Prunus</taxon>
    </lineage>
</organism>
<sequence length="111" mass="11932">MCLRFWWLPWCGGFVGSVPAIVSTITGTPVSLGLAVKVEVAFLIAFPTGLFGYSSMGTADPGCDEVFNDVEQFFGRYLMLSDCFGMSIDDKTQETSLVPSLPEVSNGTFVG</sequence>
<dbReference type="EMBL" id="PJQY01003733">
    <property type="protein sequence ID" value="PQM34908.1"/>
    <property type="molecule type" value="Genomic_DNA"/>
</dbReference>
<name>A0A314UCW5_PRUYE</name>